<organism evidence="2 3">
    <name type="scientific">Paractinoplanes deccanensis</name>
    <dbReference type="NCBI Taxonomy" id="113561"/>
    <lineage>
        <taxon>Bacteria</taxon>
        <taxon>Bacillati</taxon>
        <taxon>Actinomycetota</taxon>
        <taxon>Actinomycetes</taxon>
        <taxon>Micromonosporales</taxon>
        <taxon>Micromonosporaceae</taxon>
        <taxon>Paractinoplanes</taxon>
    </lineage>
</organism>
<proteinExistence type="predicted"/>
<dbReference type="Proteomes" id="UP000609879">
    <property type="component" value="Unassembled WGS sequence"/>
</dbReference>
<dbReference type="Pfam" id="PF03995">
    <property type="entry name" value="Inhibitor_I36"/>
    <property type="match status" value="1"/>
</dbReference>
<dbReference type="RefSeq" id="WP_203761139.1">
    <property type="nucleotide sequence ID" value="NZ_BAAABO010000029.1"/>
</dbReference>
<sequence length="148" mass="16403">MRTTQGPKTLRRVGVVLVGALVSVGAAMAFPSAAQADRNQCRDESGLLCFWQHRNFSGVFGHVEFSNGDWRYLDGGCQEPDGRHWSNCASSIRNEGRNCEAVVYDLPNYAGASWVINRDTEAADLTQWGMPGSDNWNDKISSNNWWCG</sequence>
<dbReference type="InterPro" id="IPR011024">
    <property type="entry name" value="G_crystallin-like"/>
</dbReference>
<feature type="chain" id="PRO_5045671781" description="Peptidase inhibitor family I36" evidence="1">
    <location>
        <begin position="30"/>
        <end position="148"/>
    </location>
</feature>
<accession>A0ABQ3XZT8</accession>
<feature type="signal peptide" evidence="1">
    <location>
        <begin position="1"/>
        <end position="29"/>
    </location>
</feature>
<protein>
    <recommendedName>
        <fullName evidence="4">Peptidase inhibitor family I36</fullName>
    </recommendedName>
</protein>
<reference evidence="2 3" key="1">
    <citation type="submission" date="2021-01" db="EMBL/GenBank/DDBJ databases">
        <title>Whole genome shotgun sequence of Actinoplanes deccanensis NBRC 13994.</title>
        <authorList>
            <person name="Komaki H."/>
            <person name="Tamura T."/>
        </authorList>
    </citation>
    <scope>NUCLEOTIDE SEQUENCE [LARGE SCALE GENOMIC DNA]</scope>
    <source>
        <strain evidence="2 3">NBRC 13994</strain>
    </source>
</reference>
<dbReference type="EMBL" id="BOMI01000033">
    <property type="protein sequence ID" value="GID73207.1"/>
    <property type="molecule type" value="Genomic_DNA"/>
</dbReference>
<evidence type="ECO:0000313" key="3">
    <source>
        <dbReference type="Proteomes" id="UP000609879"/>
    </source>
</evidence>
<evidence type="ECO:0008006" key="4">
    <source>
        <dbReference type="Google" id="ProtNLM"/>
    </source>
</evidence>
<comment type="caution">
    <text evidence="2">The sequence shown here is derived from an EMBL/GenBank/DDBJ whole genome shotgun (WGS) entry which is preliminary data.</text>
</comment>
<evidence type="ECO:0000313" key="2">
    <source>
        <dbReference type="EMBL" id="GID73207.1"/>
    </source>
</evidence>
<dbReference type="Gene3D" id="2.60.20.10">
    <property type="entry name" value="Crystallins"/>
    <property type="match status" value="1"/>
</dbReference>
<dbReference type="SUPFAM" id="SSF49695">
    <property type="entry name" value="gamma-Crystallin-like"/>
    <property type="match status" value="1"/>
</dbReference>
<keyword evidence="1" id="KW-0732">Signal</keyword>
<keyword evidence="3" id="KW-1185">Reference proteome</keyword>
<evidence type="ECO:0000256" key="1">
    <source>
        <dbReference type="SAM" id="SignalP"/>
    </source>
</evidence>
<name>A0ABQ3XZT8_9ACTN</name>
<gene>
    <name evidence="2" type="ORF">Ade02nite_18480</name>
</gene>